<evidence type="ECO:0000256" key="1">
    <source>
        <dbReference type="SAM" id="SignalP"/>
    </source>
</evidence>
<keyword evidence="3" id="KW-1185">Reference proteome</keyword>
<proteinExistence type="predicted"/>
<dbReference type="InterPro" id="IPR053142">
    <property type="entry name" value="PchR_regulatory_protein"/>
</dbReference>
<dbReference type="EMBL" id="JACBYR010000001">
    <property type="protein sequence ID" value="NYE81323.1"/>
    <property type="molecule type" value="Genomic_DNA"/>
</dbReference>
<dbReference type="PANTHER" id="PTHR47893">
    <property type="entry name" value="REGULATORY PROTEIN PCHR"/>
    <property type="match status" value="1"/>
</dbReference>
<feature type="chain" id="PRO_5030645085" description="AraC family transcriptional regulator" evidence="1">
    <location>
        <begin position="22"/>
        <end position="304"/>
    </location>
</feature>
<organism evidence="2 3">
    <name type="scientific">Pigmentiphaga litoralis</name>
    <dbReference type="NCBI Taxonomy" id="516702"/>
    <lineage>
        <taxon>Bacteria</taxon>
        <taxon>Pseudomonadati</taxon>
        <taxon>Pseudomonadota</taxon>
        <taxon>Betaproteobacteria</taxon>
        <taxon>Burkholderiales</taxon>
        <taxon>Alcaligenaceae</taxon>
        <taxon>Pigmentiphaga</taxon>
    </lineage>
</organism>
<keyword evidence="1" id="KW-0732">Signal</keyword>
<evidence type="ECO:0000313" key="2">
    <source>
        <dbReference type="EMBL" id="NYE81323.1"/>
    </source>
</evidence>
<gene>
    <name evidence="2" type="ORF">FHW18_000594</name>
</gene>
<comment type="caution">
    <text evidence="2">The sequence shown here is derived from an EMBL/GenBank/DDBJ whole genome shotgun (WGS) entry which is preliminary data.</text>
</comment>
<protein>
    <recommendedName>
        <fullName evidence="4">AraC family transcriptional regulator</fullName>
    </recommendedName>
</protein>
<accession>A0A7Y9IRP6</accession>
<evidence type="ECO:0008006" key="4">
    <source>
        <dbReference type="Google" id="ProtNLM"/>
    </source>
</evidence>
<dbReference type="AlphaFoldDB" id="A0A7Y9IRP6"/>
<name>A0A7Y9IRP6_9BURK</name>
<evidence type="ECO:0000313" key="3">
    <source>
        <dbReference type="Proteomes" id="UP000542125"/>
    </source>
</evidence>
<feature type="signal peptide" evidence="1">
    <location>
        <begin position="1"/>
        <end position="21"/>
    </location>
</feature>
<dbReference type="Gene3D" id="1.10.10.60">
    <property type="entry name" value="Homeodomain-like"/>
    <property type="match status" value="1"/>
</dbReference>
<sequence length="304" mass="32576">MTRLAAATVKARCSWPICARAALAHNAPIAALPGGEDGGTLGVASAGAAAVAATAGGVSRFRNRAPDSRIAFKRTIHASPQSTFCHSAGERRYRSGTSVTQLRLRIDQTAMTRYFGPDAWHTWAPDSSVRLCASQKTSEAVSAHVAAMLHQVTQESAASIDLYIPALSLLAKVMRGMQKAPSRSAGLSHRDLEKIEHVHEIMQTQLHRPLTLDYLCLTAGLSVFKLKDGIRRRYGTTPHRLLHDPADAACLDAAGSGVPGRAGGLAGGLCAPRQFRCGVRRVFRQVAQDRVRQTALSHAAHPRQ</sequence>
<reference evidence="2 3" key="1">
    <citation type="submission" date="2020-07" db="EMBL/GenBank/DDBJ databases">
        <title>Genomic Encyclopedia of Type Strains, Phase IV (KMG-V): Genome sequencing to study the core and pangenomes of soil and plant-associated prokaryotes.</title>
        <authorList>
            <person name="Whitman W."/>
        </authorList>
    </citation>
    <scope>NUCLEOTIDE SEQUENCE [LARGE SCALE GENOMIC DNA]</scope>
    <source>
        <strain evidence="2 3">SAS40</strain>
    </source>
</reference>
<dbReference type="Proteomes" id="UP000542125">
    <property type="component" value="Unassembled WGS sequence"/>
</dbReference>
<dbReference type="PANTHER" id="PTHR47893:SF1">
    <property type="entry name" value="REGULATORY PROTEIN PCHR"/>
    <property type="match status" value="1"/>
</dbReference>